<keyword evidence="3" id="KW-1185">Reference proteome</keyword>
<dbReference type="VEuPathDB" id="CryptoDB:Vbra_8118"/>
<dbReference type="EMBL" id="CDMY01000304">
    <property type="protein sequence ID" value="CEM01016.1"/>
    <property type="molecule type" value="Genomic_DNA"/>
</dbReference>
<feature type="compositionally biased region" description="Basic residues" evidence="1">
    <location>
        <begin position="1"/>
        <end position="21"/>
    </location>
</feature>
<dbReference type="AlphaFoldDB" id="A0A0G4ES14"/>
<reference evidence="2 3" key="1">
    <citation type="submission" date="2014-11" db="EMBL/GenBank/DDBJ databases">
        <authorList>
            <person name="Zhu J."/>
            <person name="Qi W."/>
            <person name="Song R."/>
        </authorList>
    </citation>
    <scope>NUCLEOTIDE SEQUENCE [LARGE SCALE GENOMIC DNA]</scope>
</reference>
<protein>
    <submittedName>
        <fullName evidence="2">Uncharacterized protein</fullName>
    </submittedName>
</protein>
<proteinExistence type="predicted"/>
<feature type="region of interest" description="Disordered" evidence="1">
    <location>
        <begin position="1"/>
        <end position="58"/>
    </location>
</feature>
<name>A0A0G4ES14_VITBC</name>
<dbReference type="InParanoid" id="A0A0G4ES14"/>
<gene>
    <name evidence="2" type="ORF">Vbra_8118</name>
</gene>
<sequence length="273" mass="31158">MGGRPRGRPRGRGRARSRARGRQQPPPKQEWREVVKVVSEEPRTPTGSTTTSTDTNDTVSQFDKNRVESTKVKLTQRSLMICCCDTSTSIRSLLVLGRNYHQHLRKHDHGRRNFFRIPLGDTGMRFSYHYETPAEEEDPVHWCNRYRWLHFIFDGLMTTLDRTALLAVCTSKDFGVPCSTMPNKGKTVWDNLSKKVKEPGTPTGTKTSNTALRLSWGPRRMCVRPRRTSVPTTRVKFNFKQVCFWCGCAGHGYLQCPDFLAKLAAAKPNPNPF</sequence>
<feature type="compositionally biased region" description="Low complexity" evidence="1">
    <location>
        <begin position="44"/>
        <end position="58"/>
    </location>
</feature>
<dbReference type="Proteomes" id="UP000041254">
    <property type="component" value="Unassembled WGS sequence"/>
</dbReference>
<organism evidence="2 3">
    <name type="scientific">Vitrella brassicaformis (strain CCMP3155)</name>
    <dbReference type="NCBI Taxonomy" id="1169540"/>
    <lineage>
        <taxon>Eukaryota</taxon>
        <taxon>Sar</taxon>
        <taxon>Alveolata</taxon>
        <taxon>Colpodellida</taxon>
        <taxon>Vitrellaceae</taxon>
        <taxon>Vitrella</taxon>
    </lineage>
</organism>
<evidence type="ECO:0000313" key="2">
    <source>
        <dbReference type="EMBL" id="CEM01016.1"/>
    </source>
</evidence>
<evidence type="ECO:0000313" key="3">
    <source>
        <dbReference type="Proteomes" id="UP000041254"/>
    </source>
</evidence>
<feature type="compositionally biased region" description="Basic and acidic residues" evidence="1">
    <location>
        <begin position="29"/>
        <end position="43"/>
    </location>
</feature>
<evidence type="ECO:0000256" key="1">
    <source>
        <dbReference type="SAM" id="MobiDB-lite"/>
    </source>
</evidence>
<accession>A0A0G4ES14</accession>